<sequence length="1338" mass="147923">MEILRNEILNEIQTMVHVFRKDYIKVKSTQLQGLASLRAQVYQWTDPADFESQTVLRPFLDIVRNENTTGPLTRTAMESVCNILHAYEKHANTFADVVMHHAFVEVVDAVTQCRFQETDPESDQYVLLMVVRVLDVVIQCRGAAALPVDTMWHVVESLYGIARSYEVRLSSVVRSLATESLHRLLRLHFHARPSDDGNLLASRILGFLCQKVQPASNGTEREVIVALDLLHTILHTSGATLATAPTLLGYVHDDLCGALLMLSRLGNDASLAILMASLPLWRLLWVHLRACLKLQWQALVLGLVAALRDPALAWEWKLELAQLLVDFLSDAAFVLDMFVNYDCDPDCADVLERILDVLFATDALPAAAAAVDTKTTASLAAASPMPLSSGAEEMMELSCLGVMNALQMLYRRTQHDAWPEPTAEPEDPVAVRARRTRKKLFQEAVDKFNKKPTAGIDMLQTHGFLPTPLTPVALAQFMRSLASGMDKVNSRNTVGQVLGALGKSGDGAHPADTVEFHNDLRSAYVESFDFNQLHLVDALRKFLGAFRLPGEAQQIDRILESFANQVYAQCRERDVFGCVDVAYLLSFSIIMLNTDLHNANIRPEKKMSLADFLKNNLNYGLNNQLTPLPEEYLTTIYHSIATDQFRTFEDDTAGEMTLERWGELQRQHKSCDSTIRSMAELPQYDAQVLECVADKLLAAAPVLIHAGLRKLSDLSMQLVILTGLVASALQCDDLVQQIVQVLAEASTLCDAIDDEETLQGAAYTFSNDPLACAATEGLLEVWAQCAFQFRATGWLFFASVLCRMREFHLVPKSLLRHRPTFRSATESEEFVGAIRHLALAKRASMKRASTSYFFDTVSRFFVDTTSASDVPDDLGSNLQLCIDDLLFDEYEADPTALQTPLGSTRSWTRSLAPFYEHMHPMSDASFVAFCTTLWGEIERVVLPPSKTKTKTRVVSPGGAIFLEQLVLQCVGQAESQRALVVDRLWQHAHLILTCTDPLIRGNLQVQGMAYENAVFLVDTLVTGLLHLDDTARLCDLLGNHHHVLSLVASPVLRGLCHMPLHAAQVELVQSMSVQAAWLPEVVELVATWMHGFEASSTPAGLATVLFEWTLFPSQTTIVVAATDASKVDMAVASQALKYAGQLYQRAAAANAPLDALRVLGGLLALRRHTVLDIRAASAQTIKQCLLETTSGAGLFPPTTWLWILRAGLGPYPPDDATISDSDEWTALMALQKHNPTTTPSSLALVQVLAQVLLHHLDDLVGCPTFDQLWTELLQALDVHLKAGQEEALELLRNVLHIVRISCEKEAWFAPSVQTLATQYPDLDAPQSVDPPPIATVEP</sequence>
<dbReference type="Gene3D" id="1.10.1000.11">
    <property type="entry name" value="Arf Nucleotide-binding Site Opener,domain 2"/>
    <property type="match status" value="1"/>
</dbReference>
<protein>
    <submittedName>
        <fullName evidence="3">Aste57867_16632 protein</fullName>
    </submittedName>
</protein>
<dbReference type="PANTHER" id="PTHR10663:SF388">
    <property type="entry name" value="GOLGI-SPECIFIC BREFELDIN A-RESISTANCE GUANINE NUCLEOTIDE EXCHANGE FACTOR 1"/>
    <property type="match status" value="1"/>
</dbReference>
<gene>
    <name evidence="3" type="primary">Aste57867_16632</name>
    <name evidence="2" type="ORF">As57867_016575</name>
    <name evidence="3" type="ORF">ASTE57867_16632</name>
</gene>
<dbReference type="Gene3D" id="1.10.220.20">
    <property type="match status" value="1"/>
</dbReference>
<name>A0A485L7H1_9STRA</name>
<evidence type="ECO:0000313" key="2">
    <source>
        <dbReference type="EMBL" id="KAF0692264.1"/>
    </source>
</evidence>
<proteinExistence type="predicted"/>
<dbReference type="OrthoDB" id="430364at2759"/>
<evidence type="ECO:0000313" key="3">
    <source>
        <dbReference type="EMBL" id="VFT93403.1"/>
    </source>
</evidence>
<dbReference type="SUPFAM" id="SSF48425">
    <property type="entry name" value="Sec7 domain"/>
    <property type="match status" value="1"/>
</dbReference>
<dbReference type="EMBL" id="CAADRA010005930">
    <property type="protein sequence ID" value="VFT93403.1"/>
    <property type="molecule type" value="Genomic_DNA"/>
</dbReference>
<dbReference type="InterPro" id="IPR035999">
    <property type="entry name" value="Sec7_dom_sf"/>
</dbReference>
<dbReference type="InterPro" id="IPR000904">
    <property type="entry name" value="Sec7_dom"/>
</dbReference>
<dbReference type="Pfam" id="PF01369">
    <property type="entry name" value="Sec7"/>
    <property type="match status" value="1"/>
</dbReference>
<reference evidence="3 4" key="1">
    <citation type="submission" date="2019-03" db="EMBL/GenBank/DDBJ databases">
        <authorList>
            <person name="Gaulin E."/>
            <person name="Dumas B."/>
        </authorList>
    </citation>
    <scope>NUCLEOTIDE SEQUENCE [LARGE SCALE GENOMIC DNA]</scope>
    <source>
        <strain evidence="3">CBS 568.67</strain>
    </source>
</reference>
<dbReference type="GO" id="GO:0005085">
    <property type="term" value="F:guanyl-nucleotide exchange factor activity"/>
    <property type="evidence" value="ECO:0007669"/>
    <property type="project" value="InterPro"/>
</dbReference>
<dbReference type="InterPro" id="IPR032691">
    <property type="entry name" value="Mon2/Sec7/BIG1-like_HUS"/>
</dbReference>
<dbReference type="PANTHER" id="PTHR10663">
    <property type="entry name" value="GUANYL-NUCLEOTIDE EXCHANGE FACTOR"/>
    <property type="match status" value="1"/>
</dbReference>
<dbReference type="Proteomes" id="UP000332933">
    <property type="component" value="Unassembled WGS sequence"/>
</dbReference>
<dbReference type="Pfam" id="PF12783">
    <property type="entry name" value="Sec7-like_HUS"/>
    <property type="match status" value="1"/>
</dbReference>
<dbReference type="CDD" id="cd00171">
    <property type="entry name" value="Sec7"/>
    <property type="match status" value="1"/>
</dbReference>
<feature type="domain" description="SEC7" evidence="1">
    <location>
        <begin position="430"/>
        <end position="643"/>
    </location>
</feature>
<dbReference type="GO" id="GO:0016192">
    <property type="term" value="P:vesicle-mediated transport"/>
    <property type="evidence" value="ECO:0007669"/>
    <property type="project" value="UniProtKB-ARBA"/>
</dbReference>
<dbReference type="EMBL" id="VJMH01005909">
    <property type="protein sequence ID" value="KAF0692264.1"/>
    <property type="molecule type" value="Genomic_DNA"/>
</dbReference>
<dbReference type="PROSITE" id="PS50190">
    <property type="entry name" value="SEC7"/>
    <property type="match status" value="1"/>
</dbReference>
<dbReference type="GO" id="GO:0005737">
    <property type="term" value="C:cytoplasm"/>
    <property type="evidence" value="ECO:0007669"/>
    <property type="project" value="UniProtKB-ARBA"/>
</dbReference>
<accession>A0A485L7H1</accession>
<keyword evidence="4" id="KW-1185">Reference proteome</keyword>
<evidence type="ECO:0000259" key="1">
    <source>
        <dbReference type="PROSITE" id="PS50190"/>
    </source>
</evidence>
<dbReference type="GO" id="GO:0012505">
    <property type="term" value="C:endomembrane system"/>
    <property type="evidence" value="ECO:0007669"/>
    <property type="project" value="UniProtKB-ARBA"/>
</dbReference>
<dbReference type="InterPro" id="IPR023394">
    <property type="entry name" value="Sec7_C_sf"/>
</dbReference>
<evidence type="ECO:0000313" key="4">
    <source>
        <dbReference type="Proteomes" id="UP000332933"/>
    </source>
</evidence>
<dbReference type="FunFam" id="1.10.1000.11:FF:000002">
    <property type="entry name" value="Cytohesin 1"/>
    <property type="match status" value="1"/>
</dbReference>
<organism evidence="3 4">
    <name type="scientific">Aphanomyces stellatus</name>
    <dbReference type="NCBI Taxonomy" id="120398"/>
    <lineage>
        <taxon>Eukaryota</taxon>
        <taxon>Sar</taxon>
        <taxon>Stramenopiles</taxon>
        <taxon>Oomycota</taxon>
        <taxon>Saprolegniomycetes</taxon>
        <taxon>Saprolegniales</taxon>
        <taxon>Verrucalvaceae</taxon>
        <taxon>Aphanomyces</taxon>
    </lineage>
</organism>
<reference evidence="2" key="2">
    <citation type="submission" date="2019-06" db="EMBL/GenBank/DDBJ databases">
        <title>Genomics analysis of Aphanomyces spp. identifies a new class of oomycete effector associated with host adaptation.</title>
        <authorList>
            <person name="Gaulin E."/>
        </authorList>
    </citation>
    <scope>NUCLEOTIDE SEQUENCE</scope>
    <source>
        <strain evidence="2">CBS 578.67</strain>
    </source>
</reference>
<dbReference type="GO" id="GO:0032012">
    <property type="term" value="P:regulation of ARF protein signal transduction"/>
    <property type="evidence" value="ECO:0007669"/>
    <property type="project" value="InterPro"/>
</dbReference>
<dbReference type="SMART" id="SM00222">
    <property type="entry name" value="Sec7"/>
    <property type="match status" value="1"/>
</dbReference>